<gene>
    <name evidence="1" type="ORF">CC86DRAFT_432867</name>
</gene>
<dbReference type="Proteomes" id="UP000799424">
    <property type="component" value="Unassembled WGS sequence"/>
</dbReference>
<accession>A0A6A6ZEQ3</accession>
<organism evidence="1 2">
    <name type="scientific">Ophiobolus disseminans</name>
    <dbReference type="NCBI Taxonomy" id="1469910"/>
    <lineage>
        <taxon>Eukaryota</taxon>
        <taxon>Fungi</taxon>
        <taxon>Dikarya</taxon>
        <taxon>Ascomycota</taxon>
        <taxon>Pezizomycotina</taxon>
        <taxon>Dothideomycetes</taxon>
        <taxon>Pleosporomycetidae</taxon>
        <taxon>Pleosporales</taxon>
        <taxon>Pleosporineae</taxon>
        <taxon>Phaeosphaeriaceae</taxon>
        <taxon>Ophiobolus</taxon>
    </lineage>
</organism>
<reference evidence="1" key="1">
    <citation type="journal article" date="2020" name="Stud. Mycol.">
        <title>101 Dothideomycetes genomes: a test case for predicting lifestyles and emergence of pathogens.</title>
        <authorList>
            <person name="Haridas S."/>
            <person name="Albert R."/>
            <person name="Binder M."/>
            <person name="Bloem J."/>
            <person name="Labutti K."/>
            <person name="Salamov A."/>
            <person name="Andreopoulos B."/>
            <person name="Baker S."/>
            <person name="Barry K."/>
            <person name="Bills G."/>
            <person name="Bluhm B."/>
            <person name="Cannon C."/>
            <person name="Castanera R."/>
            <person name="Culley D."/>
            <person name="Daum C."/>
            <person name="Ezra D."/>
            <person name="Gonzalez J."/>
            <person name="Henrissat B."/>
            <person name="Kuo A."/>
            <person name="Liang C."/>
            <person name="Lipzen A."/>
            <person name="Lutzoni F."/>
            <person name="Magnuson J."/>
            <person name="Mondo S."/>
            <person name="Nolan M."/>
            <person name="Ohm R."/>
            <person name="Pangilinan J."/>
            <person name="Park H.-J."/>
            <person name="Ramirez L."/>
            <person name="Alfaro M."/>
            <person name="Sun H."/>
            <person name="Tritt A."/>
            <person name="Yoshinaga Y."/>
            <person name="Zwiers L.-H."/>
            <person name="Turgeon B."/>
            <person name="Goodwin S."/>
            <person name="Spatafora J."/>
            <person name="Crous P."/>
            <person name="Grigoriev I."/>
        </authorList>
    </citation>
    <scope>NUCLEOTIDE SEQUENCE</scope>
    <source>
        <strain evidence="1">CBS 113818</strain>
    </source>
</reference>
<sequence>MRIVRGRFLWQHGNGHDMKSVLNIGIHDSFFDALRTRKATDPREMSFGLHSVLQRCLQGSAALSEITSGDTVKFGYGKFSVYFDATSEFVEPTAACGSKELS</sequence>
<proteinExistence type="predicted"/>
<dbReference type="AlphaFoldDB" id="A0A6A6ZEQ3"/>
<dbReference type="EMBL" id="MU006249">
    <property type="protein sequence ID" value="KAF2818794.1"/>
    <property type="molecule type" value="Genomic_DNA"/>
</dbReference>
<name>A0A6A6ZEQ3_9PLEO</name>
<evidence type="ECO:0000313" key="2">
    <source>
        <dbReference type="Proteomes" id="UP000799424"/>
    </source>
</evidence>
<keyword evidence="2" id="KW-1185">Reference proteome</keyword>
<evidence type="ECO:0000313" key="1">
    <source>
        <dbReference type="EMBL" id="KAF2818794.1"/>
    </source>
</evidence>
<protein>
    <submittedName>
        <fullName evidence="1">Uncharacterized protein</fullName>
    </submittedName>
</protein>